<dbReference type="HOGENOM" id="CLU_138695_1_0_1"/>
<sequence length="103" mass="11241">MKPIAVLATMAAVFSTATEARACTQGLKYCSFNLLKIGKYSGDYYNEIEAELKRNGLHNSYSYVRNSLFRCASDGWIVFESYCGVCIDGGSGKSDRCPTGIGK</sequence>
<gene>
    <name evidence="3" type="primary">FG02935.1</name>
    <name evidence="2" type="ORF">FGRAMPH1_01T11655</name>
</gene>
<dbReference type="KEGG" id="fgr:FGSG_02935"/>
<proteinExistence type="predicted"/>
<evidence type="ECO:0000256" key="1">
    <source>
        <dbReference type="SAM" id="SignalP"/>
    </source>
</evidence>
<reference evidence="3" key="4">
    <citation type="submission" date="2017-01" db="UniProtKB">
        <authorList>
            <consortium name="EnsemblFungi"/>
        </authorList>
    </citation>
    <scope>IDENTIFICATION</scope>
    <source>
        <strain evidence="3">PH-1 / ATCC MYA-4620 / FGSC 9075 / NRRL 31084</strain>
    </source>
</reference>
<evidence type="ECO:0000313" key="2">
    <source>
        <dbReference type="EMBL" id="CEF77631.1"/>
    </source>
</evidence>
<dbReference type="eggNOG" id="ENOG502RNKG">
    <property type="taxonomic scope" value="Eukaryota"/>
</dbReference>
<dbReference type="InParanoid" id="I1RGR2"/>
<dbReference type="STRING" id="229533.I1RGR2"/>
<dbReference type="EMBL" id="HG970333">
    <property type="protein sequence ID" value="CEF77631.1"/>
    <property type="molecule type" value="Genomic_DNA"/>
</dbReference>
<evidence type="ECO:0000313" key="4">
    <source>
        <dbReference type="Proteomes" id="UP000070720"/>
    </source>
</evidence>
<dbReference type="RefSeq" id="XP_011322865.1">
    <property type="nucleotide sequence ID" value="XM_011324563.1"/>
</dbReference>
<dbReference type="EnsemblFungi" id="CEF77631">
    <property type="protein sequence ID" value="CEF77631"/>
    <property type="gene ID" value="FGRRES_02935"/>
</dbReference>
<accession>I1RGR2</accession>
<keyword evidence="1" id="KW-0732">Signal</keyword>
<reference evidence="3 4" key="1">
    <citation type="journal article" date="2007" name="Science">
        <title>The Fusarium graminearum genome reveals a link between localized polymorphism and pathogen specialization.</title>
        <authorList>
            <person name="Cuomo C.A."/>
            <person name="Gueldener U."/>
            <person name="Xu J.-R."/>
            <person name="Trail F."/>
            <person name="Turgeon B.G."/>
            <person name="Di Pietro A."/>
            <person name="Walton J.D."/>
            <person name="Ma L.-J."/>
            <person name="Baker S.E."/>
            <person name="Rep M."/>
            <person name="Adam G."/>
            <person name="Antoniw J."/>
            <person name="Baldwin T."/>
            <person name="Calvo S.E."/>
            <person name="Chang Y.-L."/>
            <person name="DeCaprio D."/>
            <person name="Gale L.R."/>
            <person name="Gnerre S."/>
            <person name="Goswami R.S."/>
            <person name="Hammond-Kosack K."/>
            <person name="Harris L.J."/>
            <person name="Hilburn K."/>
            <person name="Kennell J.C."/>
            <person name="Kroken S."/>
            <person name="Magnuson J.K."/>
            <person name="Mannhaupt G."/>
            <person name="Mauceli E.W."/>
            <person name="Mewes H.-W."/>
            <person name="Mitterbauer R."/>
            <person name="Muehlbauer G."/>
            <person name="Muensterkoetter M."/>
            <person name="Nelson D."/>
            <person name="O'Donnell K."/>
            <person name="Ouellet T."/>
            <person name="Qi W."/>
            <person name="Quesneville H."/>
            <person name="Roncero M.I.G."/>
            <person name="Seong K.-Y."/>
            <person name="Tetko I.V."/>
            <person name="Urban M."/>
            <person name="Waalwijk C."/>
            <person name="Ward T.J."/>
            <person name="Yao J."/>
            <person name="Birren B.W."/>
            <person name="Kistler H.C."/>
        </authorList>
    </citation>
    <scope>NUCLEOTIDE SEQUENCE [LARGE SCALE GENOMIC DNA]</scope>
    <source>
        <strain evidence="4">ATCC MYA-4620 / CBS 123657 / FGSC 9075 / NRRL 31084 / PH-1</strain>
        <strain evidence="3">PH-1 / ATCC MYA-4620 / FGSC 9075 / NRRL 31084</strain>
    </source>
</reference>
<dbReference type="AlphaFoldDB" id="I1RGR2"/>
<reference evidence="3 4" key="2">
    <citation type="journal article" date="2010" name="Nature">
        <title>Comparative genomics reveals mobile pathogenicity chromosomes in Fusarium.</title>
        <authorList>
            <person name="Ma L.J."/>
            <person name="van der Does H.C."/>
            <person name="Borkovich K.A."/>
            <person name="Coleman J.J."/>
            <person name="Daboussi M.J."/>
            <person name="Di Pietro A."/>
            <person name="Dufresne M."/>
            <person name="Freitag M."/>
            <person name="Grabherr M."/>
            <person name="Henrissat B."/>
            <person name="Houterman P.M."/>
            <person name="Kang S."/>
            <person name="Shim W.B."/>
            <person name="Woloshuk C."/>
            <person name="Xie X."/>
            <person name="Xu J.R."/>
            <person name="Antoniw J."/>
            <person name="Baker S.E."/>
            <person name="Bluhm B.H."/>
            <person name="Breakspear A."/>
            <person name="Brown D.W."/>
            <person name="Butchko R.A."/>
            <person name="Chapman S."/>
            <person name="Coulson R."/>
            <person name="Coutinho P.M."/>
            <person name="Danchin E.G."/>
            <person name="Diener A."/>
            <person name="Gale L.R."/>
            <person name="Gardiner D.M."/>
            <person name="Goff S."/>
            <person name="Hammond-Kosack K.E."/>
            <person name="Hilburn K."/>
            <person name="Hua-Van A."/>
            <person name="Jonkers W."/>
            <person name="Kazan K."/>
            <person name="Kodira C.D."/>
            <person name="Koehrsen M."/>
            <person name="Kumar L."/>
            <person name="Lee Y.H."/>
            <person name="Li L."/>
            <person name="Manners J.M."/>
            <person name="Miranda-Saavedra D."/>
            <person name="Mukherjee M."/>
            <person name="Park G."/>
            <person name="Park J."/>
            <person name="Park S.Y."/>
            <person name="Proctor R.H."/>
            <person name="Regev A."/>
            <person name="Ruiz-Roldan M.C."/>
            <person name="Sain D."/>
            <person name="Sakthikumar S."/>
            <person name="Sykes S."/>
            <person name="Schwartz D.C."/>
            <person name="Turgeon B.G."/>
            <person name="Wapinski I."/>
            <person name="Yoder O."/>
            <person name="Young S."/>
            <person name="Zeng Q."/>
            <person name="Zhou S."/>
            <person name="Galagan J."/>
            <person name="Cuomo C.A."/>
            <person name="Kistler H.C."/>
            <person name="Rep M."/>
        </authorList>
    </citation>
    <scope>GENOME REANNOTATION</scope>
    <source>
        <strain evidence="4">ATCC MYA-4620 / CBS 123657 / FGSC 9075 / NRRL 31084 / PH-1</strain>
        <strain evidence="3">PH-1 / ATCC MYA-4620 / FGSC 9075 / NRRL 31084</strain>
    </source>
</reference>
<name>I1RGR2_GIBZE</name>
<organism evidence="2 4">
    <name type="scientific">Gibberella zeae (strain ATCC MYA-4620 / CBS 123657 / FGSC 9075 / NRRL 31084 / PH-1)</name>
    <name type="common">Wheat head blight fungus</name>
    <name type="synonym">Fusarium graminearum</name>
    <dbReference type="NCBI Taxonomy" id="229533"/>
    <lineage>
        <taxon>Eukaryota</taxon>
        <taxon>Fungi</taxon>
        <taxon>Dikarya</taxon>
        <taxon>Ascomycota</taxon>
        <taxon>Pezizomycotina</taxon>
        <taxon>Sordariomycetes</taxon>
        <taxon>Hypocreomycetidae</taxon>
        <taxon>Hypocreales</taxon>
        <taxon>Nectriaceae</taxon>
        <taxon>Fusarium</taxon>
    </lineage>
</organism>
<keyword evidence="4" id="KW-1185">Reference proteome</keyword>
<reference evidence="2 4" key="3">
    <citation type="journal article" date="2015" name="BMC Genomics">
        <title>The completed genome sequence of the pathogenic ascomycete fungus Fusarium graminearum.</title>
        <authorList>
            <person name="King R."/>
            <person name="Urban M."/>
            <person name="Hammond-Kosack M.C."/>
            <person name="Hassani-Pak K."/>
            <person name="Hammond-Kosack K.E."/>
        </authorList>
    </citation>
    <scope>NUCLEOTIDE SEQUENCE [LARGE SCALE GENOMIC DNA]</scope>
    <source>
        <strain evidence="4">ATCC MYA-4620 / CBS 123657 / FGSC 9075 / NRRL 31084 / PH-1</strain>
        <strain evidence="2">PH-1</strain>
    </source>
</reference>
<dbReference type="Proteomes" id="UP000070720">
    <property type="component" value="Chromosome 2"/>
</dbReference>
<dbReference type="OrthoDB" id="4186099at2759"/>
<evidence type="ECO:0000313" key="3">
    <source>
        <dbReference type="EnsemblFungi" id="CEF77631"/>
    </source>
</evidence>
<feature type="chain" id="PRO_5010124190" evidence="1">
    <location>
        <begin position="21"/>
        <end position="103"/>
    </location>
</feature>
<accession>A0A098DI46</accession>
<feature type="signal peptide" evidence="1">
    <location>
        <begin position="1"/>
        <end position="20"/>
    </location>
</feature>
<dbReference type="VEuPathDB" id="FungiDB:FGRAMPH1_01G11655"/>
<protein>
    <submittedName>
        <fullName evidence="2">Chromosome 2, complete genome</fullName>
    </submittedName>
</protein>